<accession>A0A088RNA5</accession>
<dbReference type="GeneID" id="22573378"/>
<dbReference type="VEuPathDB" id="TriTrypDB:LPAL13_140016700"/>
<organism evidence="3 4">
    <name type="scientific">Leishmania panamensis</name>
    <dbReference type="NCBI Taxonomy" id="5679"/>
    <lineage>
        <taxon>Eukaryota</taxon>
        <taxon>Discoba</taxon>
        <taxon>Euglenozoa</taxon>
        <taxon>Kinetoplastea</taxon>
        <taxon>Metakinetoplastina</taxon>
        <taxon>Trypanosomatida</taxon>
        <taxon>Trypanosomatidae</taxon>
        <taxon>Leishmaniinae</taxon>
        <taxon>Leishmania</taxon>
        <taxon>Leishmania guyanensis species complex</taxon>
    </lineage>
</organism>
<dbReference type="VEuPathDB" id="TriTrypDB:LPMP_141110"/>
<feature type="region of interest" description="Disordered" evidence="1">
    <location>
        <begin position="440"/>
        <end position="477"/>
    </location>
</feature>
<reference evidence="3 4" key="1">
    <citation type="journal article" date="2015" name="Sci. Rep.">
        <title>The genome of Leishmania panamensis: insights into genomics of the L. (Viannia) subgenus.</title>
        <authorList>
            <person name="Llanes A."/>
            <person name="Restrepo C.M."/>
            <person name="Vecchio G.D."/>
            <person name="Anguizola F.J."/>
            <person name="Lleonart R."/>
        </authorList>
    </citation>
    <scope>NUCLEOTIDE SEQUENCE [LARGE SCALE GENOMIC DNA]</scope>
    <source>
        <strain evidence="3 4">MHOM/PA/94/PSC-1</strain>
    </source>
</reference>
<proteinExistence type="predicted"/>
<dbReference type="InterPro" id="IPR002059">
    <property type="entry name" value="CSP_DNA-bd"/>
</dbReference>
<dbReference type="InterPro" id="IPR012340">
    <property type="entry name" value="NA-bd_OB-fold"/>
</dbReference>
<dbReference type="Proteomes" id="UP000063063">
    <property type="component" value="Chromosome 14"/>
</dbReference>
<dbReference type="GO" id="GO:0003676">
    <property type="term" value="F:nucleic acid binding"/>
    <property type="evidence" value="ECO:0007669"/>
    <property type="project" value="InterPro"/>
</dbReference>
<dbReference type="SUPFAM" id="SSF50249">
    <property type="entry name" value="Nucleic acid-binding proteins"/>
    <property type="match status" value="1"/>
</dbReference>
<dbReference type="AlphaFoldDB" id="A0A088RNA5"/>
<dbReference type="KEGG" id="lpan:LPMP_141110"/>
<name>A0A088RNA5_LEIPA</name>
<dbReference type="FunFam" id="2.40.50.140:FF:000567">
    <property type="entry name" value="Cold-shock DNA-binding domain containing protein, putative"/>
    <property type="match status" value="1"/>
</dbReference>
<dbReference type="EMBL" id="CP009383">
    <property type="protein sequence ID" value="AIN96689.1"/>
    <property type="molecule type" value="Genomic_DNA"/>
</dbReference>
<dbReference type="RefSeq" id="XP_010697342.1">
    <property type="nucleotide sequence ID" value="XM_010699040.1"/>
</dbReference>
<feature type="domain" description="CSD" evidence="2">
    <location>
        <begin position="366"/>
        <end position="426"/>
    </location>
</feature>
<evidence type="ECO:0000256" key="1">
    <source>
        <dbReference type="SAM" id="MobiDB-lite"/>
    </source>
</evidence>
<evidence type="ECO:0000313" key="4">
    <source>
        <dbReference type="Proteomes" id="UP000063063"/>
    </source>
</evidence>
<dbReference type="CDD" id="cd04458">
    <property type="entry name" value="CSP_CDS"/>
    <property type="match status" value="1"/>
</dbReference>
<feature type="compositionally biased region" description="Basic and acidic residues" evidence="1">
    <location>
        <begin position="457"/>
        <end position="473"/>
    </location>
</feature>
<dbReference type="PROSITE" id="PS51857">
    <property type="entry name" value="CSD_2"/>
    <property type="match status" value="1"/>
</dbReference>
<dbReference type="Gene3D" id="2.40.50.140">
    <property type="entry name" value="Nucleic acid-binding proteins"/>
    <property type="match status" value="2"/>
</dbReference>
<keyword evidence="4" id="KW-1185">Reference proteome</keyword>
<gene>
    <name evidence="3" type="ORF">LPMP_141110</name>
</gene>
<dbReference type="OrthoDB" id="273650at2759"/>
<feature type="region of interest" description="Disordered" evidence="1">
    <location>
        <begin position="185"/>
        <end position="211"/>
    </location>
</feature>
<evidence type="ECO:0000259" key="2">
    <source>
        <dbReference type="PROSITE" id="PS51857"/>
    </source>
</evidence>
<protein>
    <recommendedName>
        <fullName evidence="2">CSD domain-containing protein</fullName>
    </recommendedName>
</protein>
<sequence>MGLSCALTSGLSLRGFSNTPARLGRSAGILHSSKLCFARFEARVPGKPHDASHSAVRLHGTVTAFKHRRGYGFVLAEGIAAPAHPLKRRYVALEPQAAATGDKDVKLQQDCLTSLGPAEAGKELPKCFFFTRSALLGGFYVTEGERVSFAVTPVRPGKGINRRVAGNSLRSRKNDGDHAVLASTDAAEFSLDSPEGGSEENSDASTRDTQSQANHIAVDLRYYDANTGKETPISPLTLYGKVVEWDAAEGLGMIAELDTRRQYHEDAPRFPFSSENVDLALGAELRPGRYVRFCLGPAAPVPSGGSEDFTATATTDAGASADVGEGVELEAQRVIIDASMERRKGAVGRPLILADAAPGTMTSESRFCGVVRELRADAFGFIQDDLSGESIFFHLSSASSRVKAGDRVTYVLREIEHGKHAGKKACYDVLVDQTAASRAPGVASDGGGAAAGAGDADGYHQRHAAERRSKVAHDEDDLDFELLD</sequence>
<dbReference type="eggNOG" id="ENOG502S0HK">
    <property type="taxonomic scope" value="Eukaryota"/>
</dbReference>
<evidence type="ECO:0000313" key="3">
    <source>
        <dbReference type="EMBL" id="AIN96689.1"/>
    </source>
</evidence>